<feature type="signal peptide" evidence="2">
    <location>
        <begin position="1"/>
        <end position="22"/>
    </location>
</feature>
<dbReference type="RefSeq" id="WP_188776376.1">
    <property type="nucleotide sequence ID" value="NZ_BMMB01000006.1"/>
</dbReference>
<evidence type="ECO:0000313" key="4">
    <source>
        <dbReference type="Proteomes" id="UP001185028"/>
    </source>
</evidence>
<name>A0ABU1J2M3_9BACL</name>
<keyword evidence="1" id="KW-0175">Coiled coil</keyword>
<sequence length="378" mass="43415">MKPFKRQLRIGCLLLTCILLFAETLQPLHVSAANSIQAASSNAPSIDHIDEQTRQLLENSLSAQELDHEIARVGAKEQTARKQYSQLQQELIVQQKELNSARAQSDRVLIAYYTGERDQLWLALLNTGSLSGMLTFYEYYRMIIDHDHDIMTSYQEQYNQMLSKQQELTRTSNELQQIGVNLKQQKQRVAQLRQQIDSSVASSDNPTIVRQLMQEMNNYWENIGLYEVRGYFNSLAQSMNEFPSFLKSEPDAIQIRGRSYTITITEQQLNQFLHDQGRLPDSFQFHFTDQGITVNGQEGNLKLVIDGRYIVENEPQNAIRFQVDKLVFNGLQLPDTTAQELEDQFDLGFYPGQIISYLKAKSVQMSAGQMQIELELSL</sequence>
<evidence type="ECO:0000256" key="2">
    <source>
        <dbReference type="SAM" id="SignalP"/>
    </source>
</evidence>
<evidence type="ECO:0000313" key="3">
    <source>
        <dbReference type="EMBL" id="MDR6245754.1"/>
    </source>
</evidence>
<keyword evidence="2" id="KW-0732">Signal</keyword>
<accession>A0ABU1J2M3</accession>
<feature type="chain" id="PRO_5045056070" evidence="2">
    <location>
        <begin position="23"/>
        <end position="378"/>
    </location>
</feature>
<keyword evidence="4" id="KW-1185">Reference proteome</keyword>
<dbReference type="Proteomes" id="UP001185028">
    <property type="component" value="Unassembled WGS sequence"/>
</dbReference>
<dbReference type="Gene3D" id="6.10.250.3150">
    <property type="match status" value="1"/>
</dbReference>
<reference evidence="3 4" key="1">
    <citation type="submission" date="2023-07" db="EMBL/GenBank/DDBJ databases">
        <title>Genomic Encyclopedia of Type Strains, Phase IV (KMG-IV): sequencing the most valuable type-strain genomes for metagenomic binning, comparative biology and taxonomic classification.</title>
        <authorList>
            <person name="Goeker M."/>
        </authorList>
    </citation>
    <scope>NUCLEOTIDE SEQUENCE [LARGE SCALE GENOMIC DNA]</scope>
    <source>
        <strain evidence="3 4">DSM 22170</strain>
    </source>
</reference>
<gene>
    <name evidence="3" type="ORF">JOC58_003667</name>
</gene>
<comment type="caution">
    <text evidence="3">The sequence shown here is derived from an EMBL/GenBank/DDBJ whole genome shotgun (WGS) entry which is preliminary data.</text>
</comment>
<dbReference type="EMBL" id="JAVDQH010000017">
    <property type="protein sequence ID" value="MDR6245754.1"/>
    <property type="molecule type" value="Genomic_DNA"/>
</dbReference>
<feature type="coiled-coil region" evidence="1">
    <location>
        <begin position="77"/>
        <end position="104"/>
    </location>
</feature>
<protein>
    <submittedName>
        <fullName evidence="3">Uncharacterized protein YukE</fullName>
    </submittedName>
</protein>
<feature type="coiled-coil region" evidence="1">
    <location>
        <begin position="175"/>
        <end position="202"/>
    </location>
</feature>
<proteinExistence type="predicted"/>
<organism evidence="3 4">
    <name type="scientific">Paenibacillus hunanensis</name>
    <dbReference type="NCBI Taxonomy" id="539262"/>
    <lineage>
        <taxon>Bacteria</taxon>
        <taxon>Bacillati</taxon>
        <taxon>Bacillota</taxon>
        <taxon>Bacilli</taxon>
        <taxon>Bacillales</taxon>
        <taxon>Paenibacillaceae</taxon>
        <taxon>Paenibacillus</taxon>
    </lineage>
</organism>
<evidence type="ECO:0000256" key="1">
    <source>
        <dbReference type="SAM" id="Coils"/>
    </source>
</evidence>